<protein>
    <recommendedName>
        <fullName evidence="2">Apple domain-containing protein</fullName>
    </recommendedName>
</protein>
<sequence length="109" mass="10942">MVSASSYLVPIASCLLAPSAIISLAIAAPTALTCGVKGWDKAGSTPAFLAIVNATSASPAPCKALCTENKCGSFAVGNGTCLLYVADVATQLNPQNASTYTYYDAGCTV</sequence>
<gene>
    <name evidence="3" type="ORF">BP5553_06422</name>
</gene>
<dbReference type="OrthoDB" id="3554740at2759"/>
<feature type="signal peptide" evidence="1">
    <location>
        <begin position="1"/>
        <end position="27"/>
    </location>
</feature>
<organism evidence="3 4">
    <name type="scientific">Venustampulla echinocandica</name>
    <dbReference type="NCBI Taxonomy" id="2656787"/>
    <lineage>
        <taxon>Eukaryota</taxon>
        <taxon>Fungi</taxon>
        <taxon>Dikarya</taxon>
        <taxon>Ascomycota</taxon>
        <taxon>Pezizomycotina</taxon>
        <taxon>Leotiomycetes</taxon>
        <taxon>Helotiales</taxon>
        <taxon>Pleuroascaceae</taxon>
        <taxon>Venustampulla</taxon>
    </lineage>
</organism>
<evidence type="ECO:0000313" key="3">
    <source>
        <dbReference type="EMBL" id="RDL35810.1"/>
    </source>
</evidence>
<feature type="chain" id="PRO_5016728418" description="Apple domain-containing protein" evidence="1">
    <location>
        <begin position="28"/>
        <end position="109"/>
    </location>
</feature>
<dbReference type="GeneID" id="43599271"/>
<comment type="caution">
    <text evidence="3">The sequence shown here is derived from an EMBL/GenBank/DDBJ whole genome shotgun (WGS) entry which is preliminary data.</text>
</comment>
<keyword evidence="1" id="KW-0732">Signal</keyword>
<keyword evidence="4" id="KW-1185">Reference proteome</keyword>
<dbReference type="EMBL" id="NPIC01000005">
    <property type="protein sequence ID" value="RDL35810.1"/>
    <property type="molecule type" value="Genomic_DNA"/>
</dbReference>
<proteinExistence type="predicted"/>
<dbReference type="InterPro" id="IPR003609">
    <property type="entry name" value="Pan_app"/>
</dbReference>
<feature type="domain" description="Apple" evidence="2">
    <location>
        <begin position="34"/>
        <end position="107"/>
    </location>
</feature>
<evidence type="ECO:0000259" key="2">
    <source>
        <dbReference type="PROSITE" id="PS50948"/>
    </source>
</evidence>
<reference evidence="3 4" key="1">
    <citation type="journal article" date="2018" name="IMA Fungus">
        <title>IMA Genome-F 9: Draft genome sequence of Annulohypoxylon stygium, Aspergillus mulundensis, Berkeleyomyces basicola (syn. Thielaviopsis basicola), Ceratocystis smalleyi, two Cercospora beticola strains, Coleophoma cylindrospora, Fusarium fracticaudum, Phialophora cf. hyalina, and Morchella septimelata.</title>
        <authorList>
            <person name="Wingfield B.D."/>
            <person name="Bills G.F."/>
            <person name="Dong Y."/>
            <person name="Huang W."/>
            <person name="Nel W.J."/>
            <person name="Swalarsk-Parry B.S."/>
            <person name="Vaghefi N."/>
            <person name="Wilken P.M."/>
            <person name="An Z."/>
            <person name="de Beer Z.W."/>
            <person name="De Vos L."/>
            <person name="Chen L."/>
            <person name="Duong T.A."/>
            <person name="Gao Y."/>
            <person name="Hammerbacher A."/>
            <person name="Kikkert J.R."/>
            <person name="Li Y."/>
            <person name="Li H."/>
            <person name="Li K."/>
            <person name="Li Q."/>
            <person name="Liu X."/>
            <person name="Ma X."/>
            <person name="Naidoo K."/>
            <person name="Pethybridge S.J."/>
            <person name="Sun J."/>
            <person name="Steenkamp E.T."/>
            <person name="van der Nest M.A."/>
            <person name="van Wyk S."/>
            <person name="Wingfield M.J."/>
            <person name="Xiong C."/>
            <person name="Yue Q."/>
            <person name="Zhang X."/>
        </authorList>
    </citation>
    <scope>NUCLEOTIDE SEQUENCE [LARGE SCALE GENOMIC DNA]</scope>
    <source>
        <strain evidence="3 4">BP 5553</strain>
    </source>
</reference>
<name>A0A370TJW0_9HELO</name>
<accession>A0A370TJW0</accession>
<dbReference type="AlphaFoldDB" id="A0A370TJW0"/>
<dbReference type="Proteomes" id="UP000254866">
    <property type="component" value="Unassembled WGS sequence"/>
</dbReference>
<evidence type="ECO:0000256" key="1">
    <source>
        <dbReference type="SAM" id="SignalP"/>
    </source>
</evidence>
<dbReference type="PROSITE" id="PS50948">
    <property type="entry name" value="PAN"/>
    <property type="match status" value="1"/>
</dbReference>
<evidence type="ECO:0000313" key="4">
    <source>
        <dbReference type="Proteomes" id="UP000254866"/>
    </source>
</evidence>
<dbReference type="RefSeq" id="XP_031868466.1">
    <property type="nucleotide sequence ID" value="XM_032015045.1"/>
</dbReference>